<feature type="transmembrane region" description="Helical" evidence="5">
    <location>
        <begin position="112"/>
        <end position="132"/>
    </location>
</feature>
<reference evidence="6 7" key="1">
    <citation type="submission" date="2010-05" db="EMBL/GenBank/DDBJ databases">
        <title>The Genome Sequence of Thecamonas trahens ATCC 50062.</title>
        <authorList>
            <consortium name="The Broad Institute Genome Sequencing Platform"/>
            <person name="Russ C."/>
            <person name="Cuomo C."/>
            <person name="Shea T."/>
            <person name="Young S.K."/>
            <person name="Zeng Q."/>
            <person name="Koehrsen M."/>
            <person name="Haas B."/>
            <person name="Borodovsky M."/>
            <person name="Guigo R."/>
            <person name="Alvarado L."/>
            <person name="Berlin A."/>
            <person name="Bochicchio J."/>
            <person name="Borenstein D."/>
            <person name="Chapman S."/>
            <person name="Chen Z."/>
            <person name="Freedman E."/>
            <person name="Gellesch M."/>
            <person name="Goldberg J."/>
            <person name="Griggs A."/>
            <person name="Gujja S."/>
            <person name="Heilman E."/>
            <person name="Heiman D."/>
            <person name="Hepburn T."/>
            <person name="Howarth C."/>
            <person name="Jen D."/>
            <person name="Larson L."/>
            <person name="Mehta T."/>
            <person name="Park D."/>
            <person name="Pearson M."/>
            <person name="Roberts A."/>
            <person name="Saif S."/>
            <person name="Shenoy N."/>
            <person name="Sisk P."/>
            <person name="Stolte C."/>
            <person name="Sykes S."/>
            <person name="Thomson T."/>
            <person name="Walk T."/>
            <person name="White J."/>
            <person name="Yandava C."/>
            <person name="Burger G."/>
            <person name="Gray M.W."/>
            <person name="Holland P.W.H."/>
            <person name="King N."/>
            <person name="Lang F.B.F."/>
            <person name="Roger A.J."/>
            <person name="Ruiz-Trillo I."/>
            <person name="Lander E."/>
            <person name="Nusbaum C."/>
        </authorList>
    </citation>
    <scope>NUCLEOTIDE SEQUENCE [LARGE SCALE GENOMIC DNA]</scope>
    <source>
        <strain evidence="6 7">ATCC 50062</strain>
    </source>
</reference>
<protein>
    <recommendedName>
        <fullName evidence="8">COPI associated protein</fullName>
    </recommendedName>
</protein>
<evidence type="ECO:0000313" key="6">
    <source>
        <dbReference type="EMBL" id="KNC46870.1"/>
    </source>
</evidence>
<evidence type="ECO:0000313" key="7">
    <source>
        <dbReference type="Proteomes" id="UP000054408"/>
    </source>
</evidence>
<dbReference type="GeneID" id="25562913"/>
<evidence type="ECO:0008006" key="8">
    <source>
        <dbReference type="Google" id="ProtNLM"/>
    </source>
</evidence>
<evidence type="ECO:0000256" key="5">
    <source>
        <dbReference type="SAM" id="Phobius"/>
    </source>
</evidence>
<accession>A0A0L0D3Q8</accession>
<dbReference type="PANTHER" id="PTHR34965:SF1">
    <property type="entry name" value="OS07G0118300 PROTEIN"/>
    <property type="match status" value="1"/>
</dbReference>
<evidence type="ECO:0000256" key="3">
    <source>
        <dbReference type="ARBA" id="ARBA00022989"/>
    </source>
</evidence>
<sequence length="181" mass="20205">MARSCALITYNIMRFFVVVALIFVAVATVLILIDSFAVNKADDVARIVLRIYTLLFCALHMYGEFDPEPLYVYLAFLRGWLGRGLSLIFLAVLTLAACSDKISDTIDLIRQIAGWTLMGFGTIYFLLGTCCMEDARRRKIEQLNLTNATERALVGQAKRDAKNTTVVLEDPNADANQRNAV</sequence>
<dbReference type="PANTHER" id="PTHR34965">
    <property type="entry name" value="OS07G0118300 PROTEIN"/>
    <property type="match status" value="1"/>
</dbReference>
<organism evidence="6 7">
    <name type="scientific">Thecamonas trahens ATCC 50062</name>
    <dbReference type="NCBI Taxonomy" id="461836"/>
    <lineage>
        <taxon>Eukaryota</taxon>
        <taxon>Apusozoa</taxon>
        <taxon>Apusomonadida</taxon>
        <taxon>Apusomonadidae</taxon>
        <taxon>Thecamonas</taxon>
    </lineage>
</organism>
<dbReference type="EMBL" id="GL349444">
    <property type="protein sequence ID" value="KNC46870.1"/>
    <property type="molecule type" value="Genomic_DNA"/>
</dbReference>
<feature type="transmembrane region" description="Helical" evidence="5">
    <location>
        <begin position="70"/>
        <end position="92"/>
    </location>
</feature>
<dbReference type="GO" id="GO:0016020">
    <property type="term" value="C:membrane"/>
    <property type="evidence" value="ECO:0007669"/>
    <property type="project" value="UniProtKB-SubCell"/>
</dbReference>
<keyword evidence="2 5" id="KW-0812">Transmembrane</keyword>
<dbReference type="RefSeq" id="XP_013760143.1">
    <property type="nucleotide sequence ID" value="XM_013904689.1"/>
</dbReference>
<dbReference type="OMA" id="QVLEYWA"/>
<comment type="subcellular location">
    <subcellularLocation>
        <location evidence="1">Membrane</location>
        <topology evidence="1">Multi-pass membrane protein</topology>
    </subcellularLocation>
</comment>
<keyword evidence="4 5" id="KW-0472">Membrane</keyword>
<evidence type="ECO:0000256" key="4">
    <source>
        <dbReference type="ARBA" id="ARBA00023136"/>
    </source>
</evidence>
<keyword evidence="3 5" id="KW-1133">Transmembrane helix</keyword>
<dbReference type="Pfam" id="PF08507">
    <property type="entry name" value="COPI_assoc"/>
    <property type="match status" value="1"/>
</dbReference>
<evidence type="ECO:0000256" key="2">
    <source>
        <dbReference type="ARBA" id="ARBA00022692"/>
    </source>
</evidence>
<dbReference type="AlphaFoldDB" id="A0A0L0D3Q8"/>
<feature type="transmembrane region" description="Helical" evidence="5">
    <location>
        <begin position="45"/>
        <end position="63"/>
    </location>
</feature>
<gene>
    <name evidence="6" type="ORF">AMSG_03301</name>
</gene>
<keyword evidence="7" id="KW-1185">Reference proteome</keyword>
<feature type="transmembrane region" description="Helical" evidence="5">
    <location>
        <begin position="12"/>
        <end position="33"/>
    </location>
</feature>
<name>A0A0L0D3Q8_THETB</name>
<dbReference type="Proteomes" id="UP000054408">
    <property type="component" value="Unassembled WGS sequence"/>
</dbReference>
<evidence type="ECO:0000256" key="1">
    <source>
        <dbReference type="ARBA" id="ARBA00004141"/>
    </source>
</evidence>
<dbReference type="InterPro" id="IPR013714">
    <property type="entry name" value="Golgi_TVP15"/>
</dbReference>
<proteinExistence type="predicted"/>